<evidence type="ECO:0000313" key="1">
    <source>
        <dbReference type="EMBL" id="GGE15596.1"/>
    </source>
</evidence>
<proteinExistence type="predicted"/>
<reference evidence="1" key="1">
    <citation type="journal article" date="2014" name="Int. J. Syst. Evol. Microbiol.">
        <title>Complete genome sequence of Corynebacterium casei LMG S-19264T (=DSM 44701T), isolated from a smear-ripened cheese.</title>
        <authorList>
            <consortium name="US DOE Joint Genome Institute (JGI-PGF)"/>
            <person name="Walter F."/>
            <person name="Albersmeier A."/>
            <person name="Kalinowski J."/>
            <person name="Ruckert C."/>
        </authorList>
    </citation>
    <scope>NUCLEOTIDE SEQUENCE</scope>
    <source>
        <strain evidence="1">CGMCC 1.15966</strain>
    </source>
</reference>
<protein>
    <submittedName>
        <fullName evidence="1">Uncharacterized protein</fullName>
    </submittedName>
</protein>
<organism evidence="1 2">
    <name type="scientific">Sphingobacterium cellulitidis</name>
    <dbReference type="NCBI Taxonomy" id="1768011"/>
    <lineage>
        <taxon>Bacteria</taxon>
        <taxon>Pseudomonadati</taxon>
        <taxon>Bacteroidota</taxon>
        <taxon>Sphingobacteriia</taxon>
        <taxon>Sphingobacteriales</taxon>
        <taxon>Sphingobacteriaceae</taxon>
        <taxon>Sphingobacterium</taxon>
    </lineage>
</organism>
<reference evidence="1" key="2">
    <citation type="submission" date="2020-09" db="EMBL/GenBank/DDBJ databases">
        <authorList>
            <person name="Sun Q."/>
            <person name="Zhou Y."/>
        </authorList>
    </citation>
    <scope>NUCLEOTIDE SEQUENCE</scope>
    <source>
        <strain evidence="1">CGMCC 1.15966</strain>
    </source>
</reference>
<keyword evidence="2" id="KW-1185">Reference proteome</keyword>
<name>A0A8H9G0E0_9SPHI</name>
<dbReference type="EMBL" id="BMKM01000002">
    <property type="protein sequence ID" value="GGE15596.1"/>
    <property type="molecule type" value="Genomic_DNA"/>
</dbReference>
<sequence length="114" mass="13577">MLIEMERVIKKVNGQGKDLNPYDSHMTTYINTIVAYSYLYNDYLEELKSDRTERRLRADQFWLENVSKLERNIKTAFKKLVNNRSQFVGQAVQIFDRTIRDKHRINIYGIAEGK</sequence>
<evidence type="ECO:0000313" key="2">
    <source>
        <dbReference type="Proteomes" id="UP000614460"/>
    </source>
</evidence>
<dbReference type="Proteomes" id="UP000614460">
    <property type="component" value="Unassembled WGS sequence"/>
</dbReference>
<comment type="caution">
    <text evidence="1">The sequence shown here is derived from an EMBL/GenBank/DDBJ whole genome shotgun (WGS) entry which is preliminary data.</text>
</comment>
<dbReference type="AlphaFoldDB" id="A0A8H9G0E0"/>
<gene>
    <name evidence="1" type="ORF">GCM10011516_11690</name>
</gene>
<accession>A0A8H9G0E0</accession>